<organism evidence="1 2">
    <name type="scientific">Allacma fusca</name>
    <dbReference type="NCBI Taxonomy" id="39272"/>
    <lineage>
        <taxon>Eukaryota</taxon>
        <taxon>Metazoa</taxon>
        <taxon>Ecdysozoa</taxon>
        <taxon>Arthropoda</taxon>
        <taxon>Hexapoda</taxon>
        <taxon>Collembola</taxon>
        <taxon>Symphypleona</taxon>
        <taxon>Sminthuridae</taxon>
        <taxon>Allacma</taxon>
    </lineage>
</organism>
<keyword evidence="2" id="KW-1185">Reference proteome</keyword>
<dbReference type="EMBL" id="CAJVCH010556950">
    <property type="protein sequence ID" value="CAG7830659.1"/>
    <property type="molecule type" value="Genomic_DNA"/>
</dbReference>
<proteinExistence type="predicted"/>
<protein>
    <submittedName>
        <fullName evidence="1">Uncharacterized protein</fullName>
    </submittedName>
</protein>
<accession>A0A8J2LEB3</accession>
<dbReference type="AlphaFoldDB" id="A0A8J2LEB3"/>
<evidence type="ECO:0000313" key="2">
    <source>
        <dbReference type="Proteomes" id="UP000708208"/>
    </source>
</evidence>
<comment type="caution">
    <text evidence="1">The sequence shown here is derived from an EMBL/GenBank/DDBJ whole genome shotgun (WGS) entry which is preliminary data.</text>
</comment>
<evidence type="ECO:0000313" key="1">
    <source>
        <dbReference type="EMBL" id="CAG7830659.1"/>
    </source>
</evidence>
<feature type="non-terminal residue" evidence="1">
    <location>
        <position position="1"/>
    </location>
</feature>
<name>A0A8J2LEB3_9HEXA</name>
<gene>
    <name evidence="1" type="ORF">AFUS01_LOCUS40446</name>
</gene>
<sequence>DNQWDFIKLDKLFLIPIRY</sequence>
<reference evidence="1" key="1">
    <citation type="submission" date="2021-06" db="EMBL/GenBank/DDBJ databases">
        <authorList>
            <person name="Hodson N. C."/>
            <person name="Mongue J. A."/>
            <person name="Jaron S. K."/>
        </authorList>
    </citation>
    <scope>NUCLEOTIDE SEQUENCE</scope>
</reference>
<dbReference type="Proteomes" id="UP000708208">
    <property type="component" value="Unassembled WGS sequence"/>
</dbReference>